<feature type="transmembrane region" description="Helical" evidence="8">
    <location>
        <begin position="169"/>
        <end position="190"/>
    </location>
</feature>
<organism evidence="9 10">
    <name type="scientific">Acidisoma silvae</name>
    <dbReference type="NCBI Taxonomy" id="2802396"/>
    <lineage>
        <taxon>Bacteria</taxon>
        <taxon>Pseudomonadati</taxon>
        <taxon>Pseudomonadota</taxon>
        <taxon>Alphaproteobacteria</taxon>
        <taxon>Acetobacterales</taxon>
        <taxon>Acidocellaceae</taxon>
        <taxon>Acidisoma</taxon>
    </lineage>
</organism>
<dbReference type="GO" id="GO:0005886">
    <property type="term" value="C:plasma membrane"/>
    <property type="evidence" value="ECO:0007669"/>
    <property type="project" value="UniProtKB-SubCell"/>
</dbReference>
<keyword evidence="7 8" id="KW-0472">Membrane</keyword>
<sequence length="327" mass="34085">MSATTAPTRPIGAQLVRVTTPAALVILFVIFAVVSPTFRTPGNILHILVNNFSLPALVALGMTLVVSAGGIDLSVGVAADIAAMLAVTLMQNGTGLGLSLIAGIGGALLVGLLDALLITVFGISPFLATLGVLFIGESVQQLATNGGTPIYLVSNYPAAGLDFLAHGQILGLPLPLWLVAAAVVLTQLLLSGTAFGRHLRAIGAEPRVAWYSGVPVRRATWLVYLLSALLCGVAGLLLSATVKSYVPLSGNAFMLDAIGAVFVGTTISRETRPNVLGTLLGVFFFGMLHNGLLLIGWNFYWQQVAIGLLVFIVLGISFLTRRLQTTD</sequence>
<protein>
    <submittedName>
        <fullName evidence="9">ABC transporter permease</fullName>
    </submittedName>
</protein>
<keyword evidence="2" id="KW-0813">Transport</keyword>
<dbReference type="PANTHER" id="PTHR32196:SF21">
    <property type="entry name" value="ABC TRANSPORTER PERMEASE PROTEIN YPHD-RELATED"/>
    <property type="match status" value="1"/>
</dbReference>
<keyword evidence="4" id="KW-0997">Cell inner membrane</keyword>
<dbReference type="Proteomes" id="UP000708298">
    <property type="component" value="Unassembled WGS sequence"/>
</dbReference>
<keyword evidence="3" id="KW-1003">Cell membrane</keyword>
<feature type="transmembrane region" description="Helical" evidence="8">
    <location>
        <begin position="15"/>
        <end position="35"/>
    </location>
</feature>
<evidence type="ECO:0000256" key="2">
    <source>
        <dbReference type="ARBA" id="ARBA00022448"/>
    </source>
</evidence>
<name>A0A963YU97_9PROT</name>
<gene>
    <name evidence="9" type="ORF">ASILVAE211_17615</name>
</gene>
<keyword evidence="6 8" id="KW-1133">Transmembrane helix</keyword>
<comment type="caution">
    <text evidence="9">The sequence shown here is derived from an EMBL/GenBank/DDBJ whole genome shotgun (WGS) entry which is preliminary data.</text>
</comment>
<evidence type="ECO:0000256" key="1">
    <source>
        <dbReference type="ARBA" id="ARBA00004651"/>
    </source>
</evidence>
<feature type="transmembrane region" description="Helical" evidence="8">
    <location>
        <begin position="248"/>
        <end position="268"/>
    </location>
</feature>
<evidence type="ECO:0000256" key="4">
    <source>
        <dbReference type="ARBA" id="ARBA00022519"/>
    </source>
</evidence>
<evidence type="ECO:0000313" key="9">
    <source>
        <dbReference type="EMBL" id="MCB8877016.1"/>
    </source>
</evidence>
<feature type="transmembrane region" description="Helical" evidence="8">
    <location>
        <begin position="275"/>
        <end position="294"/>
    </location>
</feature>
<feature type="transmembrane region" description="Helical" evidence="8">
    <location>
        <begin position="221"/>
        <end position="242"/>
    </location>
</feature>
<dbReference type="InterPro" id="IPR001851">
    <property type="entry name" value="ABC_transp_permease"/>
</dbReference>
<evidence type="ECO:0000256" key="8">
    <source>
        <dbReference type="SAM" id="Phobius"/>
    </source>
</evidence>
<reference evidence="9" key="2">
    <citation type="submission" date="2021-01" db="EMBL/GenBank/DDBJ databases">
        <authorList>
            <person name="Mieszkin S."/>
            <person name="Pouder E."/>
            <person name="Alain K."/>
        </authorList>
    </citation>
    <scope>NUCLEOTIDE SEQUENCE</scope>
    <source>
        <strain evidence="9">HW T2.11</strain>
    </source>
</reference>
<feature type="transmembrane region" description="Helical" evidence="8">
    <location>
        <begin position="300"/>
        <end position="319"/>
    </location>
</feature>
<comment type="subcellular location">
    <subcellularLocation>
        <location evidence="1">Cell membrane</location>
        <topology evidence="1">Multi-pass membrane protein</topology>
    </subcellularLocation>
</comment>
<dbReference type="PANTHER" id="PTHR32196">
    <property type="entry name" value="ABC TRANSPORTER PERMEASE PROTEIN YPHD-RELATED-RELATED"/>
    <property type="match status" value="1"/>
</dbReference>
<reference evidence="9" key="1">
    <citation type="journal article" date="2021" name="Microorganisms">
        <title>Acidisoma silvae sp. nov. and Acidisomacellulosilytica sp. nov., Two Acidophilic Bacteria Isolated from Decaying Wood, Hydrolyzing Cellulose and Producing Poly-3-hydroxybutyrate.</title>
        <authorList>
            <person name="Mieszkin S."/>
            <person name="Pouder E."/>
            <person name="Uroz S."/>
            <person name="Simon-Colin C."/>
            <person name="Alain K."/>
        </authorList>
    </citation>
    <scope>NUCLEOTIDE SEQUENCE</scope>
    <source>
        <strain evidence="9">HW T2.11</strain>
    </source>
</reference>
<evidence type="ECO:0000256" key="7">
    <source>
        <dbReference type="ARBA" id="ARBA00023136"/>
    </source>
</evidence>
<evidence type="ECO:0000256" key="3">
    <source>
        <dbReference type="ARBA" id="ARBA00022475"/>
    </source>
</evidence>
<dbReference type="Pfam" id="PF02653">
    <property type="entry name" value="BPD_transp_2"/>
    <property type="match status" value="1"/>
</dbReference>
<dbReference type="AlphaFoldDB" id="A0A963YU97"/>
<proteinExistence type="predicted"/>
<evidence type="ECO:0000256" key="6">
    <source>
        <dbReference type="ARBA" id="ARBA00022989"/>
    </source>
</evidence>
<keyword evidence="10" id="KW-1185">Reference proteome</keyword>
<dbReference type="GO" id="GO:0022857">
    <property type="term" value="F:transmembrane transporter activity"/>
    <property type="evidence" value="ECO:0007669"/>
    <property type="project" value="InterPro"/>
</dbReference>
<dbReference type="EMBL" id="JAESVB010000009">
    <property type="protein sequence ID" value="MCB8877016.1"/>
    <property type="molecule type" value="Genomic_DNA"/>
</dbReference>
<evidence type="ECO:0000256" key="5">
    <source>
        <dbReference type="ARBA" id="ARBA00022692"/>
    </source>
</evidence>
<accession>A0A963YU97</accession>
<keyword evidence="5 8" id="KW-0812">Transmembrane</keyword>
<dbReference type="RefSeq" id="WP_227322672.1">
    <property type="nucleotide sequence ID" value="NZ_JAESVB010000009.1"/>
</dbReference>
<dbReference type="CDD" id="cd06579">
    <property type="entry name" value="TM_PBP1_transp_AraH_like"/>
    <property type="match status" value="1"/>
</dbReference>
<evidence type="ECO:0000313" key="10">
    <source>
        <dbReference type="Proteomes" id="UP000708298"/>
    </source>
</evidence>
<feature type="transmembrane region" description="Helical" evidence="8">
    <location>
        <begin position="47"/>
        <end position="67"/>
    </location>
</feature>
<feature type="transmembrane region" description="Helical" evidence="8">
    <location>
        <begin position="97"/>
        <end position="123"/>
    </location>
</feature>